<name>A0A8C3AE84_CYCLU</name>
<dbReference type="PANTHER" id="PTHR45784">
    <property type="entry name" value="C-TYPE LECTIN DOMAIN FAMILY 20 MEMBER A-RELATED"/>
    <property type="match status" value="1"/>
</dbReference>
<dbReference type="SUPFAM" id="SSF56436">
    <property type="entry name" value="C-type lectin-like"/>
    <property type="match status" value="3"/>
</dbReference>
<dbReference type="CDD" id="cd00037">
    <property type="entry name" value="CLECT"/>
    <property type="match status" value="1"/>
</dbReference>
<feature type="domain" description="C-type lectin" evidence="2">
    <location>
        <begin position="130"/>
        <end position="238"/>
    </location>
</feature>
<dbReference type="AlphaFoldDB" id="A0A8C3AE84"/>
<feature type="domain" description="C-type lectin" evidence="2">
    <location>
        <begin position="233"/>
        <end position="353"/>
    </location>
</feature>
<evidence type="ECO:0000313" key="4">
    <source>
        <dbReference type="Proteomes" id="UP000694565"/>
    </source>
</evidence>
<reference evidence="3" key="2">
    <citation type="submission" date="2025-09" db="UniProtKB">
        <authorList>
            <consortium name="Ensembl"/>
        </authorList>
    </citation>
    <scope>IDENTIFICATION</scope>
</reference>
<keyword evidence="1" id="KW-1015">Disulfide bond</keyword>
<dbReference type="Gene3D" id="3.10.100.10">
    <property type="entry name" value="Mannose-Binding Protein A, subunit A"/>
    <property type="match status" value="3"/>
</dbReference>
<dbReference type="InterPro" id="IPR016186">
    <property type="entry name" value="C-type_lectin-like/link_sf"/>
</dbReference>
<feature type="domain" description="C-type lectin" evidence="2">
    <location>
        <begin position="5"/>
        <end position="125"/>
    </location>
</feature>
<dbReference type="Ensembl" id="ENSCLMT00005041375.1">
    <property type="protein sequence ID" value="ENSCLMP00005039879.1"/>
    <property type="gene ID" value="ENSCLMG00005018792.1"/>
</dbReference>
<protein>
    <recommendedName>
        <fullName evidence="2">C-type lectin domain-containing protein</fullName>
    </recommendedName>
</protein>
<dbReference type="SMART" id="SM00034">
    <property type="entry name" value="CLECT"/>
    <property type="match status" value="3"/>
</dbReference>
<sequence length="354" mass="41089">CDSDYFYVTTKMNWTDAQQYCREKYSDLATLDSIDDVRRLPDVIGLTWIGLRDDPQSWKYSMGNDTNSWRWSATGGTGRTSRTGYQNWKASQPSGSTESQLCIWMSSGGTWSDAGCETALYFLCYTQTTQTDKTYVLIYMVKKWSDARDYCREHHTDLAMIENDEENKAVAAQLGGYYGWIGLYRVRWTWSDKSQSSFRFWGPGAPQYFHSQEDCVAMRSLHKWDDANCKSEYHFMCHQESTFELIRINKTWVDALDYCRARGTTLASIVDEDTQTWAELQASNSNSPFVWLGLRYTCTLDFWFWVENLPVTFRHWAPNGTIDDCDMSGAMEKHENHLWFSKSAASAFNFLCIK</sequence>
<dbReference type="InterPro" id="IPR018378">
    <property type="entry name" value="C-type_lectin_CS"/>
</dbReference>
<dbReference type="PANTHER" id="PTHR45784:SF3">
    <property type="entry name" value="C-TYPE LECTIN DOMAIN FAMILY 4 MEMBER K-LIKE-RELATED"/>
    <property type="match status" value="1"/>
</dbReference>
<evidence type="ECO:0000259" key="2">
    <source>
        <dbReference type="PROSITE" id="PS50041"/>
    </source>
</evidence>
<dbReference type="InterPro" id="IPR016187">
    <property type="entry name" value="CTDL_fold"/>
</dbReference>
<dbReference type="GeneTree" id="ENSGT01100000263473"/>
<evidence type="ECO:0000256" key="1">
    <source>
        <dbReference type="ARBA" id="ARBA00023157"/>
    </source>
</evidence>
<evidence type="ECO:0000313" key="3">
    <source>
        <dbReference type="Ensembl" id="ENSCLMP00005039879.1"/>
    </source>
</evidence>
<reference evidence="3" key="1">
    <citation type="submission" date="2025-08" db="UniProtKB">
        <authorList>
            <consortium name="Ensembl"/>
        </authorList>
    </citation>
    <scope>IDENTIFICATION</scope>
</reference>
<dbReference type="PROSITE" id="PS50041">
    <property type="entry name" value="C_TYPE_LECTIN_2"/>
    <property type="match status" value="3"/>
</dbReference>
<organism evidence="3 4">
    <name type="scientific">Cyclopterus lumpus</name>
    <name type="common">Lumpsucker</name>
    <dbReference type="NCBI Taxonomy" id="8103"/>
    <lineage>
        <taxon>Eukaryota</taxon>
        <taxon>Metazoa</taxon>
        <taxon>Chordata</taxon>
        <taxon>Craniata</taxon>
        <taxon>Vertebrata</taxon>
        <taxon>Euteleostomi</taxon>
        <taxon>Actinopterygii</taxon>
        <taxon>Neopterygii</taxon>
        <taxon>Teleostei</taxon>
        <taxon>Neoteleostei</taxon>
        <taxon>Acanthomorphata</taxon>
        <taxon>Eupercaria</taxon>
        <taxon>Perciformes</taxon>
        <taxon>Cottioidei</taxon>
        <taxon>Cottales</taxon>
        <taxon>Cyclopteridae</taxon>
        <taxon>Cyclopterus</taxon>
    </lineage>
</organism>
<dbReference type="PROSITE" id="PS00615">
    <property type="entry name" value="C_TYPE_LECTIN_1"/>
    <property type="match status" value="1"/>
</dbReference>
<dbReference type="Pfam" id="PF00059">
    <property type="entry name" value="Lectin_C"/>
    <property type="match status" value="3"/>
</dbReference>
<dbReference type="InterPro" id="IPR001304">
    <property type="entry name" value="C-type_lectin-like"/>
</dbReference>
<dbReference type="Proteomes" id="UP000694565">
    <property type="component" value="Unplaced"/>
</dbReference>
<proteinExistence type="predicted"/>
<accession>A0A8C3AE84</accession>
<keyword evidence="4" id="KW-1185">Reference proteome</keyword>